<organism evidence="3">
    <name type="scientific">Arundo donax</name>
    <name type="common">Giant reed</name>
    <name type="synonym">Donax arundinaceus</name>
    <dbReference type="NCBI Taxonomy" id="35708"/>
    <lineage>
        <taxon>Eukaryota</taxon>
        <taxon>Viridiplantae</taxon>
        <taxon>Streptophyta</taxon>
        <taxon>Embryophyta</taxon>
        <taxon>Tracheophyta</taxon>
        <taxon>Spermatophyta</taxon>
        <taxon>Magnoliopsida</taxon>
        <taxon>Liliopsida</taxon>
        <taxon>Poales</taxon>
        <taxon>Poaceae</taxon>
        <taxon>PACMAD clade</taxon>
        <taxon>Arundinoideae</taxon>
        <taxon>Arundineae</taxon>
        <taxon>Arundo</taxon>
    </lineage>
</organism>
<protein>
    <recommendedName>
        <fullName evidence="4">Secreted protein</fullName>
    </recommendedName>
</protein>
<feature type="signal peptide" evidence="2">
    <location>
        <begin position="1"/>
        <end position="16"/>
    </location>
</feature>
<reference evidence="3" key="2">
    <citation type="journal article" date="2015" name="Data Brief">
        <title>Shoot transcriptome of the giant reed, Arundo donax.</title>
        <authorList>
            <person name="Barrero R.A."/>
            <person name="Guerrero F.D."/>
            <person name="Moolhuijzen P."/>
            <person name="Goolsby J.A."/>
            <person name="Tidwell J."/>
            <person name="Bellgard S.E."/>
            <person name="Bellgard M.I."/>
        </authorList>
    </citation>
    <scope>NUCLEOTIDE SEQUENCE</scope>
    <source>
        <tissue evidence="3">Shoot tissue taken approximately 20 cm above the soil surface</tissue>
    </source>
</reference>
<reference evidence="3" key="1">
    <citation type="submission" date="2014-09" db="EMBL/GenBank/DDBJ databases">
        <authorList>
            <person name="Magalhaes I.L.F."/>
            <person name="Oliveira U."/>
            <person name="Santos F.R."/>
            <person name="Vidigal T.H.D.A."/>
            <person name="Brescovit A.D."/>
            <person name="Santos A.J."/>
        </authorList>
    </citation>
    <scope>NUCLEOTIDE SEQUENCE</scope>
    <source>
        <tissue evidence="3">Shoot tissue taken approximately 20 cm above the soil surface</tissue>
    </source>
</reference>
<evidence type="ECO:0008006" key="4">
    <source>
        <dbReference type="Google" id="ProtNLM"/>
    </source>
</evidence>
<dbReference type="AlphaFoldDB" id="A0A0A9BNU4"/>
<feature type="region of interest" description="Disordered" evidence="1">
    <location>
        <begin position="65"/>
        <end position="84"/>
    </location>
</feature>
<evidence type="ECO:0000256" key="1">
    <source>
        <dbReference type="SAM" id="MobiDB-lite"/>
    </source>
</evidence>
<name>A0A0A9BNU4_ARUDO</name>
<dbReference type="EMBL" id="GBRH01232859">
    <property type="protein sequence ID" value="JAD65036.1"/>
    <property type="molecule type" value="Transcribed_RNA"/>
</dbReference>
<keyword evidence="2" id="KW-0732">Signal</keyword>
<sequence length="84" mass="9735">MDQNLCKMLCLVVVLSERVASLQHAVARPLLGGGQLEELLPELGGDRVRLVAHQRREHLLRRAGRRRCPRGAQSRRRRRRAHWI</sequence>
<evidence type="ECO:0000256" key="2">
    <source>
        <dbReference type="SAM" id="SignalP"/>
    </source>
</evidence>
<evidence type="ECO:0000313" key="3">
    <source>
        <dbReference type="EMBL" id="JAD65036.1"/>
    </source>
</evidence>
<proteinExistence type="predicted"/>
<feature type="chain" id="PRO_5002060548" description="Secreted protein" evidence="2">
    <location>
        <begin position="17"/>
        <end position="84"/>
    </location>
</feature>
<accession>A0A0A9BNU4</accession>